<dbReference type="Pfam" id="PF01979">
    <property type="entry name" value="Amidohydro_1"/>
    <property type="match status" value="1"/>
</dbReference>
<dbReference type="AlphaFoldDB" id="A0A560GJG6"/>
<dbReference type="PANTHER" id="PTHR11113:SF14">
    <property type="entry name" value="N-ACETYLGLUCOSAMINE-6-PHOSPHATE DEACETYLASE"/>
    <property type="match status" value="1"/>
</dbReference>
<organism evidence="4 5">
    <name type="scientific">Nitrospirillum amazonense</name>
    <dbReference type="NCBI Taxonomy" id="28077"/>
    <lineage>
        <taxon>Bacteria</taxon>
        <taxon>Pseudomonadati</taxon>
        <taxon>Pseudomonadota</taxon>
        <taxon>Alphaproteobacteria</taxon>
        <taxon>Rhodospirillales</taxon>
        <taxon>Azospirillaceae</taxon>
        <taxon>Nitrospirillum</taxon>
    </lineage>
</organism>
<sequence>RNGRLETADGVLAGADIDMAAAVRGAMGLMGVSRETALAMASKVPADFLGLPDVGRIAPGARADLVELSPDLAVRRVWMGGKPHSPELAYDKDGRG</sequence>
<dbReference type="SUPFAM" id="SSF51556">
    <property type="entry name" value="Metallo-dependent hydrolases"/>
    <property type="match status" value="1"/>
</dbReference>
<protein>
    <submittedName>
        <fullName evidence="4">Amidohydrolase family protein</fullName>
    </submittedName>
</protein>
<reference evidence="4 5" key="1">
    <citation type="submission" date="2019-06" db="EMBL/GenBank/DDBJ databases">
        <title>Genomic Encyclopedia of Type Strains, Phase IV (KMG-V): Genome sequencing to study the core and pangenomes of soil and plant-associated prokaryotes.</title>
        <authorList>
            <person name="Whitman W."/>
        </authorList>
    </citation>
    <scope>NUCLEOTIDE SEQUENCE [LARGE SCALE GENOMIC DNA]</scope>
    <source>
        <strain evidence="4 5">BR 11622</strain>
    </source>
</reference>
<dbReference type="InterPro" id="IPR011059">
    <property type="entry name" value="Metal-dep_hydrolase_composite"/>
</dbReference>
<feature type="non-terminal residue" evidence="4">
    <location>
        <position position="1"/>
    </location>
</feature>
<dbReference type="GO" id="GO:0008448">
    <property type="term" value="F:N-acetylglucosamine-6-phosphate deacetylase activity"/>
    <property type="evidence" value="ECO:0007669"/>
    <property type="project" value="TreeGrafter"/>
</dbReference>
<dbReference type="OrthoDB" id="9785413at2"/>
<dbReference type="RefSeq" id="WP_145736678.1">
    <property type="nucleotide sequence ID" value="NZ_VITR01000028.1"/>
</dbReference>
<evidence type="ECO:0000259" key="3">
    <source>
        <dbReference type="Pfam" id="PF01979"/>
    </source>
</evidence>
<dbReference type="PANTHER" id="PTHR11113">
    <property type="entry name" value="N-ACETYLGLUCOSAMINE-6-PHOSPHATE DEACETYLASE"/>
    <property type="match status" value="1"/>
</dbReference>
<comment type="caution">
    <text evidence="4">The sequence shown here is derived from an EMBL/GenBank/DDBJ whole genome shotgun (WGS) entry which is preliminary data.</text>
</comment>
<evidence type="ECO:0000256" key="2">
    <source>
        <dbReference type="ARBA" id="ARBA00022801"/>
    </source>
</evidence>
<dbReference type="Proteomes" id="UP000315751">
    <property type="component" value="Unassembled WGS sequence"/>
</dbReference>
<dbReference type="Gene3D" id="3.20.20.140">
    <property type="entry name" value="Metal-dependent hydrolases"/>
    <property type="match status" value="1"/>
</dbReference>
<evidence type="ECO:0000313" key="4">
    <source>
        <dbReference type="EMBL" id="TWB34066.1"/>
    </source>
</evidence>
<gene>
    <name evidence="4" type="ORF">FBZ90_12821</name>
</gene>
<comment type="similarity">
    <text evidence="1">Belongs to the metallo-dependent hydrolases superfamily. NagA family.</text>
</comment>
<dbReference type="SUPFAM" id="SSF51338">
    <property type="entry name" value="Composite domain of metallo-dependent hydrolases"/>
    <property type="match status" value="1"/>
</dbReference>
<dbReference type="EMBL" id="VITR01000028">
    <property type="protein sequence ID" value="TWB34066.1"/>
    <property type="molecule type" value="Genomic_DNA"/>
</dbReference>
<feature type="domain" description="Amidohydrolase-related" evidence="3">
    <location>
        <begin position="9"/>
        <end position="82"/>
    </location>
</feature>
<dbReference type="InterPro" id="IPR006680">
    <property type="entry name" value="Amidohydro-rel"/>
</dbReference>
<name>A0A560GJG6_9PROT</name>
<proteinExistence type="inferred from homology"/>
<keyword evidence="2 4" id="KW-0378">Hydrolase</keyword>
<evidence type="ECO:0000256" key="1">
    <source>
        <dbReference type="ARBA" id="ARBA00010716"/>
    </source>
</evidence>
<accession>A0A560GJG6</accession>
<evidence type="ECO:0000313" key="5">
    <source>
        <dbReference type="Proteomes" id="UP000315751"/>
    </source>
</evidence>
<dbReference type="GO" id="GO:0006046">
    <property type="term" value="P:N-acetylglucosamine catabolic process"/>
    <property type="evidence" value="ECO:0007669"/>
    <property type="project" value="TreeGrafter"/>
</dbReference>
<dbReference type="InterPro" id="IPR032466">
    <property type="entry name" value="Metal_Hydrolase"/>
</dbReference>
<keyword evidence="5" id="KW-1185">Reference proteome</keyword>
<dbReference type="Gene3D" id="2.30.40.10">
    <property type="entry name" value="Urease, subunit C, domain 1"/>
    <property type="match status" value="1"/>
</dbReference>